<reference evidence="2" key="2">
    <citation type="submission" date="2015-08" db="UniProtKB">
        <authorList>
            <consortium name="WormBaseParasite"/>
        </authorList>
    </citation>
    <scope>IDENTIFICATION</scope>
</reference>
<dbReference type="STRING" id="75913.A0A0K0F8B5"/>
<protein>
    <submittedName>
        <fullName evidence="2">C2H2-type domain-containing protein</fullName>
    </submittedName>
</protein>
<organism evidence="1 2">
    <name type="scientific">Strongyloides venezuelensis</name>
    <name type="common">Threadworm</name>
    <dbReference type="NCBI Taxonomy" id="75913"/>
    <lineage>
        <taxon>Eukaryota</taxon>
        <taxon>Metazoa</taxon>
        <taxon>Ecdysozoa</taxon>
        <taxon>Nematoda</taxon>
        <taxon>Chromadorea</taxon>
        <taxon>Rhabditida</taxon>
        <taxon>Tylenchina</taxon>
        <taxon>Panagrolaimomorpha</taxon>
        <taxon>Strongyloidoidea</taxon>
        <taxon>Strongyloididae</taxon>
        <taxon>Strongyloides</taxon>
    </lineage>
</organism>
<dbReference type="Proteomes" id="UP000035680">
    <property type="component" value="Unassembled WGS sequence"/>
</dbReference>
<sequence>MCFLGCIAAMDGEKEKFDCPHCNEVMDVDMIYHHVRRIFNSSIYKCSECDFSTNDTFNHHYHKTTTEHRLEDKSNLHLLLEKAIISTETIFTNSVVGRSGNKYVVKNITKPGKTREIGNSEKHISVNTIGV</sequence>
<dbReference type="WBParaSite" id="SVE_0506400.1">
    <property type="protein sequence ID" value="SVE_0506400.1"/>
    <property type="gene ID" value="SVE_0506400"/>
</dbReference>
<evidence type="ECO:0000313" key="2">
    <source>
        <dbReference type="WBParaSite" id="SVE_0506400.1"/>
    </source>
</evidence>
<proteinExistence type="predicted"/>
<reference evidence="1" key="1">
    <citation type="submission" date="2014-07" db="EMBL/GenBank/DDBJ databases">
        <authorList>
            <person name="Martin A.A"/>
            <person name="De Silva N."/>
        </authorList>
    </citation>
    <scope>NUCLEOTIDE SEQUENCE</scope>
</reference>
<accession>A0A0K0F8B5</accession>
<dbReference type="AlphaFoldDB" id="A0A0K0F8B5"/>
<evidence type="ECO:0000313" key="1">
    <source>
        <dbReference type="Proteomes" id="UP000035680"/>
    </source>
</evidence>
<name>A0A0K0F8B5_STRVS</name>
<keyword evidence="1" id="KW-1185">Reference proteome</keyword>